<keyword evidence="1" id="KW-0472">Membrane</keyword>
<evidence type="ECO:0000256" key="1">
    <source>
        <dbReference type="SAM" id="Phobius"/>
    </source>
</evidence>
<reference evidence="2 3" key="1">
    <citation type="submission" date="2012-04" db="EMBL/GenBank/DDBJ databases">
        <authorList>
            <person name="Harkins D.M."/>
            <person name="Madupu R."/>
            <person name="Durkin A.S."/>
            <person name="Torralba M."/>
            <person name="Methe B."/>
            <person name="Sutton G.G."/>
            <person name="Nelson K.E."/>
        </authorList>
    </citation>
    <scope>NUCLEOTIDE SEQUENCE [LARGE SCALE GENOMIC DNA]</scope>
    <source>
        <strain evidence="2 3">VK64</strain>
    </source>
</reference>
<protein>
    <submittedName>
        <fullName evidence="2">Uncharacterized protein</fullName>
    </submittedName>
</protein>
<dbReference type="AlphaFoldDB" id="I2NWY8"/>
<evidence type="ECO:0000313" key="3">
    <source>
        <dbReference type="Proteomes" id="UP000004473"/>
    </source>
</evidence>
<sequence>MVSIYKGRLKNELTLISGCFSFSDDLLSFVLAKLAALVLTKLASLVFRRPFRFFY</sequence>
<feature type="transmembrane region" description="Helical" evidence="1">
    <location>
        <begin position="26"/>
        <end position="47"/>
    </location>
</feature>
<gene>
    <name evidence="2" type="ORF">HMPREF1051_2851</name>
</gene>
<dbReference type="PATRIC" id="fig|1095748.3.peg.169"/>
<proteinExistence type="predicted"/>
<comment type="caution">
    <text evidence="2">The sequence shown here is derived from an EMBL/GenBank/DDBJ whole genome shotgun (WGS) entry which is preliminary data.</text>
</comment>
<evidence type="ECO:0000313" key="2">
    <source>
        <dbReference type="EMBL" id="EIG30349.1"/>
    </source>
</evidence>
<name>I2NWY8_NEISI</name>
<organism evidence="2 3">
    <name type="scientific">Neisseria sicca VK64</name>
    <dbReference type="NCBI Taxonomy" id="1095748"/>
    <lineage>
        <taxon>Bacteria</taxon>
        <taxon>Pseudomonadati</taxon>
        <taxon>Pseudomonadota</taxon>
        <taxon>Betaproteobacteria</taxon>
        <taxon>Neisseriales</taxon>
        <taxon>Neisseriaceae</taxon>
        <taxon>Neisseria</taxon>
    </lineage>
</organism>
<dbReference type="Proteomes" id="UP000004473">
    <property type="component" value="Unassembled WGS sequence"/>
</dbReference>
<keyword evidence="1" id="KW-1133">Transmembrane helix</keyword>
<accession>I2NWY8</accession>
<keyword evidence="1" id="KW-0812">Transmembrane</keyword>
<dbReference type="EMBL" id="AJMT01000008">
    <property type="protein sequence ID" value="EIG30349.1"/>
    <property type="molecule type" value="Genomic_DNA"/>
</dbReference>